<reference evidence="1 2" key="1">
    <citation type="journal article" date="2019" name="Front. Microbiol.">
        <title>Genomes of Neutrophilic Sulfur-Oxidizing Chemolithoautotrophs Representing 9 Proteobacterial Species From 8 Genera.</title>
        <authorList>
            <person name="Watanabe T."/>
            <person name="Kojima H."/>
            <person name="Umezawa K."/>
            <person name="Hori C."/>
            <person name="Takasuka T.E."/>
            <person name="Kato Y."/>
            <person name="Fukui M."/>
        </authorList>
    </citation>
    <scope>NUCLEOTIDE SEQUENCE [LARGE SCALE GENOMIC DNA]</scope>
    <source>
        <strain evidence="1 2">TTN</strain>
    </source>
</reference>
<evidence type="ECO:0000313" key="1">
    <source>
        <dbReference type="EMBL" id="GBL46686.1"/>
    </source>
</evidence>
<keyword evidence="2" id="KW-1185">Reference proteome</keyword>
<gene>
    <name evidence="1" type="ORF">SFMTTN_2511</name>
</gene>
<name>A0A401JGD9_9PROT</name>
<protein>
    <submittedName>
        <fullName evidence="1">Uncharacterized protein</fullName>
    </submittedName>
</protein>
<proteinExistence type="predicted"/>
<dbReference type="Proteomes" id="UP000286806">
    <property type="component" value="Unassembled WGS sequence"/>
</dbReference>
<organism evidence="1 2">
    <name type="scientific">Sulfuriferula multivorans</name>
    <dbReference type="NCBI Taxonomy" id="1559896"/>
    <lineage>
        <taxon>Bacteria</taxon>
        <taxon>Pseudomonadati</taxon>
        <taxon>Pseudomonadota</taxon>
        <taxon>Betaproteobacteria</taxon>
        <taxon>Nitrosomonadales</taxon>
        <taxon>Sulfuricellaceae</taxon>
        <taxon>Sulfuriferula</taxon>
    </lineage>
</organism>
<comment type="caution">
    <text evidence="1">The sequence shown here is derived from an EMBL/GenBank/DDBJ whole genome shotgun (WGS) entry which is preliminary data.</text>
</comment>
<dbReference type="EMBL" id="BGOW01000026">
    <property type="protein sequence ID" value="GBL46686.1"/>
    <property type="molecule type" value="Genomic_DNA"/>
</dbReference>
<sequence length="39" mass="4456">MPAFYQQARIDADFTSCVFFASMYQSTLKIALICNLPHI</sequence>
<dbReference type="AlphaFoldDB" id="A0A401JGD9"/>
<evidence type="ECO:0000313" key="2">
    <source>
        <dbReference type="Proteomes" id="UP000286806"/>
    </source>
</evidence>
<accession>A0A401JGD9</accession>